<dbReference type="PANTHER" id="PTHR30164:SF2">
    <property type="entry name" value="PROTEIN MTFA"/>
    <property type="match status" value="1"/>
</dbReference>
<dbReference type="PANTHER" id="PTHR30164">
    <property type="entry name" value="MTFA PEPTIDASE"/>
    <property type="match status" value="1"/>
</dbReference>
<dbReference type="Gene3D" id="3.40.390.10">
    <property type="entry name" value="Collagenase (Catalytic Domain)"/>
    <property type="match status" value="1"/>
</dbReference>
<dbReference type="CDD" id="cd20169">
    <property type="entry name" value="Peptidase_M90_mtfA"/>
    <property type="match status" value="1"/>
</dbReference>
<sequence length="259" mass="29569">MIFSTLLLLLLIAATTLYLRHRSKQAKLHDLLTTPPPDHWRSTLQKTLPMVMRLSDAHWQELAGKMQVFLATKRFEGCGGLEVTDEMKMVISAQACMLLLGREVKVYPRLKTVLLYPHTYTDGETARLGESWQTGVVVLSWNSVTGGARNFQDGHNVTFHEFAHQLDQESGAADGAPILGDNAYQTWARVFSMEFEDLVEKTDQGLRDVMDEYGATNPAEFFAVATETFFEKPRQMKHVHPELFDKLRNYYKVDPTEWI</sequence>
<proteinExistence type="predicted"/>
<comment type="caution">
    <text evidence="1">The sequence shown here is derived from an EMBL/GenBank/DDBJ whole genome shotgun (WGS) entry which is preliminary data.</text>
</comment>
<name>A0ABU5MZP2_9BACT</name>
<evidence type="ECO:0000313" key="1">
    <source>
        <dbReference type="EMBL" id="MDZ8119678.1"/>
    </source>
</evidence>
<dbReference type="InterPro" id="IPR024079">
    <property type="entry name" value="MetalloPept_cat_dom_sf"/>
</dbReference>
<dbReference type="InterPro" id="IPR042252">
    <property type="entry name" value="MtfA_N"/>
</dbReference>
<accession>A0ABU5MZP2</accession>
<reference evidence="1 2" key="1">
    <citation type="journal article" date="2024" name="Appl. Environ. Microbiol.">
        <title>Pontiella agarivorans sp. nov., a novel marine anaerobic bacterium capable of degrading macroalgal polysaccharides and fixing nitrogen.</title>
        <authorList>
            <person name="Liu N."/>
            <person name="Kivenson V."/>
            <person name="Peng X."/>
            <person name="Cui Z."/>
            <person name="Lankiewicz T.S."/>
            <person name="Gosselin K.M."/>
            <person name="English C.J."/>
            <person name="Blair E.M."/>
            <person name="O'Malley M.A."/>
            <person name="Valentine D.L."/>
        </authorList>
    </citation>
    <scope>NUCLEOTIDE SEQUENCE [LARGE SCALE GENOMIC DNA]</scope>
    <source>
        <strain evidence="1 2">NLcol2</strain>
    </source>
</reference>
<protein>
    <submittedName>
        <fullName evidence="1">Zinc-dependent peptidase</fullName>
    </submittedName>
</protein>
<evidence type="ECO:0000313" key="2">
    <source>
        <dbReference type="Proteomes" id="UP001290861"/>
    </source>
</evidence>
<dbReference type="SUPFAM" id="SSF55486">
    <property type="entry name" value="Metalloproteases ('zincins'), catalytic domain"/>
    <property type="match status" value="1"/>
</dbReference>
<dbReference type="InterPro" id="IPR010384">
    <property type="entry name" value="MtfA_fam"/>
</dbReference>
<organism evidence="1 2">
    <name type="scientific">Pontiella agarivorans</name>
    <dbReference type="NCBI Taxonomy" id="3038953"/>
    <lineage>
        <taxon>Bacteria</taxon>
        <taxon>Pseudomonadati</taxon>
        <taxon>Kiritimatiellota</taxon>
        <taxon>Kiritimatiellia</taxon>
        <taxon>Kiritimatiellales</taxon>
        <taxon>Pontiellaceae</taxon>
        <taxon>Pontiella</taxon>
    </lineage>
</organism>
<dbReference type="Gene3D" id="1.10.472.150">
    <property type="entry name" value="Glucose-regulated metallo-peptidase M90, N-terminal domain"/>
    <property type="match status" value="1"/>
</dbReference>
<dbReference type="Pfam" id="PF06167">
    <property type="entry name" value="Peptidase_M90"/>
    <property type="match status" value="1"/>
</dbReference>
<keyword evidence="2" id="KW-1185">Reference proteome</keyword>
<dbReference type="Proteomes" id="UP001290861">
    <property type="component" value="Unassembled WGS sequence"/>
</dbReference>
<gene>
    <name evidence="1" type="ORF">P9H32_13700</name>
</gene>
<dbReference type="RefSeq" id="WP_322609463.1">
    <property type="nucleotide sequence ID" value="NZ_JARVCO010000012.1"/>
</dbReference>
<dbReference type="EMBL" id="JARVCO010000012">
    <property type="protein sequence ID" value="MDZ8119678.1"/>
    <property type="molecule type" value="Genomic_DNA"/>
</dbReference>